<keyword evidence="1" id="KW-0732">Signal</keyword>
<evidence type="ECO:0000313" key="3">
    <source>
        <dbReference type="Proteomes" id="UP000594262"/>
    </source>
</evidence>
<dbReference type="OrthoDB" id="6031958at2759"/>
<evidence type="ECO:0000256" key="1">
    <source>
        <dbReference type="SAM" id="SignalP"/>
    </source>
</evidence>
<dbReference type="Proteomes" id="UP000594262">
    <property type="component" value="Unplaced"/>
</dbReference>
<dbReference type="RefSeq" id="XP_066929745.1">
    <property type="nucleotide sequence ID" value="XM_067073644.1"/>
</dbReference>
<reference evidence="2" key="1">
    <citation type="submission" date="2021-01" db="UniProtKB">
        <authorList>
            <consortium name="EnsemblMetazoa"/>
        </authorList>
    </citation>
    <scope>IDENTIFICATION</scope>
</reference>
<organism evidence="2 3">
    <name type="scientific">Clytia hemisphaerica</name>
    <dbReference type="NCBI Taxonomy" id="252671"/>
    <lineage>
        <taxon>Eukaryota</taxon>
        <taxon>Metazoa</taxon>
        <taxon>Cnidaria</taxon>
        <taxon>Hydrozoa</taxon>
        <taxon>Hydroidolina</taxon>
        <taxon>Leptothecata</taxon>
        <taxon>Obeliida</taxon>
        <taxon>Clytiidae</taxon>
        <taxon>Clytia</taxon>
    </lineage>
</organism>
<protein>
    <recommendedName>
        <fullName evidence="4">Cnidarian restricted protein</fullName>
    </recommendedName>
</protein>
<accession>A0A7M5UWU9</accession>
<evidence type="ECO:0008006" key="4">
    <source>
        <dbReference type="Google" id="ProtNLM"/>
    </source>
</evidence>
<keyword evidence="3" id="KW-1185">Reference proteome</keyword>
<proteinExistence type="predicted"/>
<dbReference type="EnsemblMetazoa" id="CLYHEMT002568.2">
    <property type="protein sequence ID" value="CLYHEMP002568.2"/>
    <property type="gene ID" value="CLYHEMG002568"/>
</dbReference>
<name>A0A7M5UWU9_9CNID</name>
<feature type="signal peptide" evidence="1">
    <location>
        <begin position="1"/>
        <end position="15"/>
    </location>
</feature>
<dbReference type="AlphaFoldDB" id="A0A7M5UWU9"/>
<sequence length="240" mass="27048">MKLFIVIALIGCMSAIEVEKMEIREGKEVVHESIVFDKHNGRATYHTDDHCGRKAVTEMVDSNFGIAVSKFDKDDTKHCIVRPYNPSEDSNPNEVSRALVMTKNEMPDKVEEIKHMFLMEPYENAASLPQHIKNFCAGRAIVTRQVVTTLKQAAEIAVKQAKAAKKNSKKRAVLREFTACTNASTMKIMTCPGDKLRAECKIRRSSCTYLVKCPMDLQKGGFDCRGLHKFNSMICCDYNC</sequence>
<evidence type="ECO:0000313" key="2">
    <source>
        <dbReference type="EnsemblMetazoa" id="CLYHEMP002568.2"/>
    </source>
</evidence>
<dbReference type="GeneID" id="136817304"/>
<feature type="chain" id="PRO_5029452621" description="Cnidarian restricted protein" evidence="1">
    <location>
        <begin position="16"/>
        <end position="240"/>
    </location>
</feature>